<dbReference type="SUPFAM" id="SSF52317">
    <property type="entry name" value="Class I glutamine amidotransferase-like"/>
    <property type="match status" value="1"/>
</dbReference>
<sequence>MLIGILQCGHFPEDLQGESGDYDAMFERLLAGENFDYATYNVVDGDFPEGPEACDGWLITGSRHGAYEDHDWIPPLEDLIRAIRDAGRPLVGVCFGHQIIAQALGGKVVKFDGGWSVGAQTYQFEDGPLTLNAWHQDQVVALPDGAQVLASSEFCANAAVAYGDRIYTVQAHPEFTATEVDGLIRKRGPGVVPDALLANAADNLNAPLGSSTIAKRFAATFRGEK</sequence>
<protein>
    <submittedName>
        <fullName evidence="2">Glutamine amidotransferase</fullName>
    </submittedName>
</protein>
<dbReference type="Proteomes" id="UP000030004">
    <property type="component" value="Unassembled WGS sequence"/>
</dbReference>
<dbReference type="InterPro" id="IPR017926">
    <property type="entry name" value="GATASE"/>
</dbReference>
<dbReference type="AlphaFoldDB" id="A0A0A0EGZ8"/>
<organism evidence="2 3">
    <name type="scientific">Pseudooceanicola atlanticus</name>
    <dbReference type="NCBI Taxonomy" id="1461694"/>
    <lineage>
        <taxon>Bacteria</taxon>
        <taxon>Pseudomonadati</taxon>
        <taxon>Pseudomonadota</taxon>
        <taxon>Alphaproteobacteria</taxon>
        <taxon>Rhodobacterales</taxon>
        <taxon>Paracoccaceae</taxon>
        <taxon>Pseudooceanicola</taxon>
    </lineage>
</organism>
<dbReference type="STRING" id="1461694.ATO9_12555"/>
<dbReference type="InterPro" id="IPR044992">
    <property type="entry name" value="ChyE-like"/>
</dbReference>
<dbReference type="eggNOG" id="COG0518">
    <property type="taxonomic scope" value="Bacteria"/>
</dbReference>
<dbReference type="InterPro" id="IPR029062">
    <property type="entry name" value="Class_I_gatase-like"/>
</dbReference>
<dbReference type="Pfam" id="PF00117">
    <property type="entry name" value="GATase"/>
    <property type="match status" value="1"/>
</dbReference>
<gene>
    <name evidence="2" type="ORF">ATO9_12555</name>
</gene>
<dbReference type="EMBL" id="AQQX01000004">
    <property type="protein sequence ID" value="KGM48462.1"/>
    <property type="molecule type" value="Genomic_DNA"/>
</dbReference>
<keyword evidence="3" id="KW-1185">Reference proteome</keyword>
<proteinExistence type="predicted"/>
<keyword evidence="2" id="KW-0315">Glutamine amidotransferase</keyword>
<feature type="domain" description="Glutamine amidotransferase" evidence="1">
    <location>
        <begin position="74"/>
        <end position="181"/>
    </location>
</feature>
<dbReference type="PANTHER" id="PTHR42695">
    <property type="entry name" value="GLUTAMINE AMIDOTRANSFERASE YLR126C-RELATED"/>
    <property type="match status" value="1"/>
</dbReference>
<accession>A0A0A0EGZ8</accession>
<dbReference type="PRINTS" id="PR00097">
    <property type="entry name" value="ANTSNTHASEII"/>
</dbReference>
<dbReference type="PANTHER" id="PTHR42695:SF5">
    <property type="entry name" value="GLUTAMINE AMIDOTRANSFERASE YLR126C-RELATED"/>
    <property type="match status" value="1"/>
</dbReference>
<dbReference type="GO" id="GO:0016740">
    <property type="term" value="F:transferase activity"/>
    <property type="evidence" value="ECO:0007669"/>
    <property type="project" value="UniProtKB-KW"/>
</dbReference>
<keyword evidence="2" id="KW-0808">Transferase</keyword>
<evidence type="ECO:0000313" key="3">
    <source>
        <dbReference type="Proteomes" id="UP000030004"/>
    </source>
</evidence>
<dbReference type="PROSITE" id="PS51273">
    <property type="entry name" value="GATASE_TYPE_1"/>
    <property type="match status" value="1"/>
</dbReference>
<dbReference type="Gene3D" id="3.40.50.880">
    <property type="match status" value="1"/>
</dbReference>
<dbReference type="OrthoDB" id="7365442at2"/>
<name>A0A0A0EGZ8_9RHOB</name>
<evidence type="ECO:0000259" key="1">
    <source>
        <dbReference type="Pfam" id="PF00117"/>
    </source>
</evidence>
<dbReference type="CDD" id="cd01741">
    <property type="entry name" value="GATase1_1"/>
    <property type="match status" value="1"/>
</dbReference>
<comment type="caution">
    <text evidence="2">The sequence shown here is derived from an EMBL/GenBank/DDBJ whole genome shotgun (WGS) entry which is preliminary data.</text>
</comment>
<evidence type="ECO:0000313" key="2">
    <source>
        <dbReference type="EMBL" id="KGM48462.1"/>
    </source>
</evidence>
<reference evidence="2 3" key="1">
    <citation type="journal article" date="2015" name="Antonie Van Leeuwenhoek">
        <title>Pseudooceanicola atlanticus gen. nov. sp. nov., isolated from surface seawater of the Atlantic Ocean and reclassification of Oceanicola batsensis, Oceanicola marinus, Oceanicola nitratireducens, Oceanicola nanhaiensis, Oceanicola antarcticus and Oceanicola flagellatus, as Pseudooceanicola batsensis comb. nov., Pseudooceanicola marinus comb. nov., Pseudooceanicola nitratireducens comb. nov., Pseudooceanicola nanhaiensis comb. nov., Pseudooceanicola antarcticus comb. nov., and Pseudooceanicola flagellatus comb. nov.</title>
        <authorList>
            <person name="Lai Q."/>
            <person name="Li G."/>
            <person name="Liu X."/>
            <person name="Du Y."/>
            <person name="Sun F."/>
            <person name="Shao Z."/>
        </authorList>
    </citation>
    <scope>NUCLEOTIDE SEQUENCE [LARGE SCALE GENOMIC DNA]</scope>
    <source>
        <strain evidence="2 3">22II-s11g</strain>
    </source>
</reference>
<dbReference type="RefSeq" id="WP_043749275.1">
    <property type="nucleotide sequence ID" value="NZ_AQQX01000004.1"/>
</dbReference>
<dbReference type="GO" id="GO:0005829">
    <property type="term" value="C:cytosol"/>
    <property type="evidence" value="ECO:0007669"/>
    <property type="project" value="TreeGrafter"/>
</dbReference>